<dbReference type="InterPro" id="IPR007219">
    <property type="entry name" value="XnlR_reg_dom"/>
</dbReference>
<dbReference type="SMART" id="SM00066">
    <property type="entry name" value="GAL4"/>
    <property type="match status" value="1"/>
</dbReference>
<dbReference type="InterPro" id="IPR001138">
    <property type="entry name" value="Zn2Cys6_DnaBD"/>
</dbReference>
<gene>
    <name evidence="7" type="ORF">MIND_00809300</name>
</gene>
<dbReference type="GO" id="GO:0006351">
    <property type="term" value="P:DNA-templated transcription"/>
    <property type="evidence" value="ECO:0007669"/>
    <property type="project" value="InterPro"/>
</dbReference>
<dbReference type="GeneID" id="59347284"/>
<dbReference type="CDD" id="cd12148">
    <property type="entry name" value="fungal_TF_MHR"/>
    <property type="match status" value="1"/>
</dbReference>
<accession>A0A8H6VYM4</accession>
<dbReference type="CDD" id="cd00067">
    <property type="entry name" value="GAL4"/>
    <property type="match status" value="1"/>
</dbReference>
<evidence type="ECO:0000256" key="3">
    <source>
        <dbReference type="ARBA" id="ARBA00023125"/>
    </source>
</evidence>
<dbReference type="GO" id="GO:0008270">
    <property type="term" value="F:zinc ion binding"/>
    <property type="evidence" value="ECO:0007669"/>
    <property type="project" value="InterPro"/>
</dbReference>
<comment type="caution">
    <text evidence="7">The sequence shown here is derived from an EMBL/GenBank/DDBJ whole genome shotgun (WGS) entry which is preliminary data.</text>
</comment>
<dbReference type="OrthoDB" id="4456959at2759"/>
<dbReference type="GO" id="GO:0003677">
    <property type="term" value="F:DNA binding"/>
    <property type="evidence" value="ECO:0007669"/>
    <property type="project" value="UniProtKB-KW"/>
</dbReference>
<feature type="region of interest" description="Disordered" evidence="5">
    <location>
        <begin position="630"/>
        <end position="664"/>
    </location>
</feature>
<dbReference type="EMBL" id="JACAZF010000007">
    <property type="protein sequence ID" value="KAF7298622.1"/>
    <property type="molecule type" value="Genomic_DNA"/>
</dbReference>
<feature type="region of interest" description="Disordered" evidence="5">
    <location>
        <begin position="126"/>
        <end position="146"/>
    </location>
</feature>
<keyword evidence="3" id="KW-0238">DNA-binding</keyword>
<evidence type="ECO:0000256" key="1">
    <source>
        <dbReference type="ARBA" id="ARBA00004123"/>
    </source>
</evidence>
<evidence type="ECO:0000313" key="7">
    <source>
        <dbReference type="EMBL" id="KAF7298622.1"/>
    </source>
</evidence>
<dbReference type="AlphaFoldDB" id="A0A8H6VYM4"/>
<dbReference type="Gene3D" id="4.10.240.10">
    <property type="entry name" value="Zn(2)-C6 fungal-type DNA-binding domain"/>
    <property type="match status" value="1"/>
</dbReference>
<dbReference type="InterPro" id="IPR050987">
    <property type="entry name" value="AtrR-like"/>
</dbReference>
<dbReference type="PANTHER" id="PTHR46910">
    <property type="entry name" value="TRANSCRIPTION FACTOR PDR1"/>
    <property type="match status" value="1"/>
</dbReference>
<name>A0A8H6VYM4_9AGAR</name>
<proteinExistence type="predicted"/>
<dbReference type="SMART" id="SM00906">
    <property type="entry name" value="Fungal_trans"/>
    <property type="match status" value="1"/>
</dbReference>
<keyword evidence="8" id="KW-1185">Reference proteome</keyword>
<dbReference type="PROSITE" id="PS50048">
    <property type="entry name" value="ZN2_CY6_FUNGAL_2"/>
    <property type="match status" value="1"/>
</dbReference>
<evidence type="ECO:0000259" key="6">
    <source>
        <dbReference type="PROSITE" id="PS50048"/>
    </source>
</evidence>
<evidence type="ECO:0000313" key="8">
    <source>
        <dbReference type="Proteomes" id="UP000636479"/>
    </source>
</evidence>
<dbReference type="GO" id="GO:0005634">
    <property type="term" value="C:nucleus"/>
    <property type="evidence" value="ECO:0007669"/>
    <property type="project" value="UniProtKB-SubCell"/>
</dbReference>
<reference evidence="7" key="1">
    <citation type="submission" date="2020-05" db="EMBL/GenBank/DDBJ databases">
        <title>Mycena genomes resolve the evolution of fungal bioluminescence.</title>
        <authorList>
            <person name="Tsai I.J."/>
        </authorList>
    </citation>
    <scope>NUCLEOTIDE SEQUENCE</scope>
    <source>
        <strain evidence="7">171206Taipei</strain>
    </source>
</reference>
<dbReference type="Proteomes" id="UP000636479">
    <property type="component" value="Unassembled WGS sequence"/>
</dbReference>
<feature type="compositionally biased region" description="Low complexity" evidence="5">
    <location>
        <begin position="126"/>
        <end position="142"/>
    </location>
</feature>
<organism evidence="7 8">
    <name type="scientific">Mycena indigotica</name>
    <dbReference type="NCBI Taxonomy" id="2126181"/>
    <lineage>
        <taxon>Eukaryota</taxon>
        <taxon>Fungi</taxon>
        <taxon>Dikarya</taxon>
        <taxon>Basidiomycota</taxon>
        <taxon>Agaricomycotina</taxon>
        <taxon>Agaricomycetes</taxon>
        <taxon>Agaricomycetidae</taxon>
        <taxon>Agaricales</taxon>
        <taxon>Marasmiineae</taxon>
        <taxon>Mycenaceae</taxon>
        <taxon>Mycena</taxon>
    </lineage>
</organism>
<evidence type="ECO:0000256" key="4">
    <source>
        <dbReference type="ARBA" id="ARBA00023242"/>
    </source>
</evidence>
<dbReference type="RefSeq" id="XP_037218010.1">
    <property type="nucleotide sequence ID" value="XM_037364768.1"/>
</dbReference>
<dbReference type="PANTHER" id="PTHR46910:SF3">
    <property type="entry name" value="HALOTOLERANCE PROTEIN 9-RELATED"/>
    <property type="match status" value="1"/>
</dbReference>
<keyword evidence="4" id="KW-0539">Nucleus</keyword>
<evidence type="ECO:0000256" key="5">
    <source>
        <dbReference type="SAM" id="MobiDB-lite"/>
    </source>
</evidence>
<dbReference type="SUPFAM" id="SSF57701">
    <property type="entry name" value="Zn2/Cys6 DNA-binding domain"/>
    <property type="match status" value="1"/>
</dbReference>
<dbReference type="GO" id="GO:0000981">
    <property type="term" value="F:DNA-binding transcription factor activity, RNA polymerase II-specific"/>
    <property type="evidence" value="ECO:0007669"/>
    <property type="project" value="InterPro"/>
</dbReference>
<sequence>MSNNENEWNGKRRRLHGSCDACRRKKVKCEFKFDHESPEVIRLPVGNSAEMPHGRCTNCINAAIPCINTRAKAEETASAAAELNKSAQAEVAKIATGSYEPPNDLSTCQRLLREVGNYARSLEQALASQSSTSARSSQSPQPENGAISVKYDDTALAMRPLDPLTGYPANDRCYGDSSSQTFSRTAIKHTAENGKTLIVGLQRPDYWTASPWEIRPANDGPFTFPDKALMETLVSIYFDLINPIWNFLHPPTFRQSMAEGLHFTNRWFGAVVLAVCATASRYSNDPRVFIDDEREHSAGWKWFRQLEPECIRIADQDHLCQLQLFALSTLYITSTSQPDGCWLTIGLGIRFGQGLGLHLESTYERMAPLEGELYRRTFWALIFWDALTTAIKGRPGITNTSECTVNLPAVRDYKYWTVREAVTDQSNSIHAFYTMQFRLMPLLERIGRVVHNSRGPKAVDSDIVDLDSALNQWLDEIPQHLKWDPRQDIPILLDQSALLYVTYYHAQLLIHRSFLPTPGNPSPANPTFPSMAICANAARSIGHVLNTQSRGGRGLLYTPYVVSALFDAAIVLLVHVWSVVGDASPEDFNRATVDVRGCLHVLRLYERRWRIAGRYCDILNAVLNIGRHTSETSRGQSKMKRPRGEEDVPSSLQGLPSPPTSEPSIDEQLEALQQSLQATEHLFSLPIRTGELGSLPVYTSWPFDSAPAPQRQELAIDPWLLPQSQSAPSTKDHDDFLGIMPAENDHLFSQEPAAMRRQENLPISYDWDGWAAFLAA</sequence>
<feature type="domain" description="Zn(2)-C6 fungal-type" evidence="6">
    <location>
        <begin position="18"/>
        <end position="68"/>
    </location>
</feature>
<dbReference type="Pfam" id="PF04082">
    <property type="entry name" value="Fungal_trans"/>
    <property type="match status" value="1"/>
</dbReference>
<dbReference type="InterPro" id="IPR036864">
    <property type="entry name" value="Zn2-C6_fun-type_DNA-bd_sf"/>
</dbReference>
<comment type="subcellular location">
    <subcellularLocation>
        <location evidence="1">Nucleus</location>
    </subcellularLocation>
</comment>
<keyword evidence="2" id="KW-0479">Metal-binding</keyword>
<evidence type="ECO:0000256" key="2">
    <source>
        <dbReference type="ARBA" id="ARBA00022723"/>
    </source>
</evidence>
<protein>
    <submittedName>
        <fullName evidence="7">Fungal-trans domain-containing protein</fullName>
    </submittedName>
</protein>